<comment type="caution">
    <text evidence="2">The sequence shown here is derived from an EMBL/GenBank/DDBJ whole genome shotgun (WGS) entry which is preliminary data.</text>
</comment>
<feature type="region of interest" description="Disordered" evidence="1">
    <location>
        <begin position="1"/>
        <end position="25"/>
    </location>
</feature>
<organism evidence="2">
    <name type="scientific">marine sediment metagenome</name>
    <dbReference type="NCBI Taxonomy" id="412755"/>
    <lineage>
        <taxon>unclassified sequences</taxon>
        <taxon>metagenomes</taxon>
        <taxon>ecological metagenomes</taxon>
    </lineage>
</organism>
<evidence type="ECO:0000256" key="1">
    <source>
        <dbReference type="SAM" id="MobiDB-lite"/>
    </source>
</evidence>
<gene>
    <name evidence="2" type="ORF">LCGC14_0270740</name>
</gene>
<reference evidence="2" key="1">
    <citation type="journal article" date="2015" name="Nature">
        <title>Complex archaea that bridge the gap between prokaryotes and eukaryotes.</title>
        <authorList>
            <person name="Spang A."/>
            <person name="Saw J.H."/>
            <person name="Jorgensen S.L."/>
            <person name="Zaremba-Niedzwiedzka K."/>
            <person name="Martijn J."/>
            <person name="Lind A.E."/>
            <person name="van Eijk R."/>
            <person name="Schleper C."/>
            <person name="Guy L."/>
            <person name="Ettema T.J."/>
        </authorList>
    </citation>
    <scope>NUCLEOTIDE SEQUENCE</scope>
</reference>
<sequence>MSSAQRKNQQDKRENNQKSKSTELEFEIETITPDVAAEYLETSKSREEKISVRSFKKGEPKVVSDLKTISSYANIMKAGGWIMNAMPIIFDTDGRLIDGVSRLEACVISGENFRSVVARNVKSDVLHTIDQHKRRTYTGVLESRGVNYAGSIQRTMTKLIRIENGVLGKDNSKISWSRFDRVLEGNPELLEATSISEGSKGSILHSTPRPVLSFMALKAGKREQLRFFLAGLKDIDTYPLGNPARMLANQLKAEQRREKMARENDRQFDGMSIDNVLAIAIMAFNDFCNEKTVEEEYFWSPDFGKAKKKRDDKKAVMKLAPDNLGLPMVEGYPGLVNGAYETGEPADVFSGELAESLIRANKENSGEEQVMMRTITPEKAQEYLLLNRDNRALSDEHKQSIAKDIRAGNWMLNAQPICFTGDPDQPDAKKNGVRLLNGQHRLHGCIEADMPIEVPIAKNIPEEAFATFDAHTKKMRLKTDSDADDRVLAAAARLQWKEDNGIEIFSTGINPTASEIKDTITLHPGMETAYAKSRTLKNVGSAGIMLYLIYHVRNDRPDIADDFLEALRTGENLQARDPALSARTKIVGNRTAKKAQRIKIPRKEILKTLITSWRDYKEYREDMAEDTSQQELL</sequence>
<evidence type="ECO:0000313" key="2">
    <source>
        <dbReference type="EMBL" id="KKN86205.1"/>
    </source>
</evidence>
<name>A0A0F9TYY3_9ZZZZ</name>
<proteinExistence type="predicted"/>
<protein>
    <recommendedName>
        <fullName evidence="3">ParB/Sulfiredoxin domain-containing protein</fullName>
    </recommendedName>
</protein>
<dbReference type="EMBL" id="LAZR01000150">
    <property type="protein sequence ID" value="KKN86205.1"/>
    <property type="molecule type" value="Genomic_DNA"/>
</dbReference>
<dbReference type="AlphaFoldDB" id="A0A0F9TYY3"/>
<accession>A0A0F9TYY3</accession>
<evidence type="ECO:0008006" key="3">
    <source>
        <dbReference type="Google" id="ProtNLM"/>
    </source>
</evidence>
<feature type="compositionally biased region" description="Basic and acidic residues" evidence="1">
    <location>
        <begin position="8"/>
        <end position="23"/>
    </location>
</feature>